<dbReference type="GO" id="GO:0003796">
    <property type="term" value="F:lysozyme activity"/>
    <property type="evidence" value="ECO:0007669"/>
    <property type="project" value="UniProtKB-EC"/>
</dbReference>
<comment type="similarity">
    <text evidence="3">Belongs to the glycosyl hydrolase 25 family.</text>
</comment>
<organism evidence="14 15">
    <name type="scientific">Arthrobacter jiangjiafuii</name>
    <dbReference type="NCBI Taxonomy" id="2817475"/>
    <lineage>
        <taxon>Bacteria</taxon>
        <taxon>Bacillati</taxon>
        <taxon>Actinomycetota</taxon>
        <taxon>Actinomycetes</taxon>
        <taxon>Micrococcales</taxon>
        <taxon>Micrococcaceae</taxon>
        <taxon>Arthrobacter</taxon>
    </lineage>
</organism>
<evidence type="ECO:0000256" key="13">
    <source>
        <dbReference type="SAM" id="SignalP"/>
    </source>
</evidence>
<dbReference type="GO" id="GO:0031640">
    <property type="term" value="P:killing of cells of another organism"/>
    <property type="evidence" value="ECO:0007669"/>
    <property type="project" value="UniProtKB-KW"/>
</dbReference>
<comment type="catalytic activity">
    <reaction evidence="1">
        <text>Hydrolysis of (1-&gt;4)-beta-linkages between N-acetylmuramic acid and N-acetyl-D-glucosamine residues in a peptidoglycan and between N-acetyl-D-glucosamine residues in chitodextrins.</text>
        <dbReference type="EC" id="3.2.1.17"/>
    </reaction>
</comment>
<evidence type="ECO:0000313" key="14">
    <source>
        <dbReference type="EMBL" id="QWC09279.1"/>
    </source>
</evidence>
<keyword evidence="8" id="KW-0378">Hydrolase</keyword>
<evidence type="ECO:0000256" key="5">
    <source>
        <dbReference type="ARBA" id="ARBA00022525"/>
    </source>
</evidence>
<dbReference type="PANTHER" id="PTHR34135">
    <property type="entry name" value="LYSOZYME"/>
    <property type="match status" value="1"/>
</dbReference>
<accession>A0A975M491</accession>
<dbReference type="EC" id="3.2.1.17" evidence="4"/>
<feature type="chain" id="PRO_5039051562" description="lysozyme" evidence="13">
    <location>
        <begin position="29"/>
        <end position="986"/>
    </location>
</feature>
<proteinExistence type="inferred from homology"/>
<dbReference type="Proteomes" id="UP000676885">
    <property type="component" value="Chromosome"/>
</dbReference>
<evidence type="ECO:0000256" key="11">
    <source>
        <dbReference type="ARBA" id="ARBA00055588"/>
    </source>
</evidence>
<evidence type="ECO:0000256" key="12">
    <source>
        <dbReference type="SAM" id="MobiDB-lite"/>
    </source>
</evidence>
<comment type="subcellular location">
    <subcellularLocation>
        <location evidence="2">Secreted</location>
    </subcellularLocation>
</comment>
<evidence type="ECO:0000256" key="10">
    <source>
        <dbReference type="ARBA" id="ARBA00023295"/>
    </source>
</evidence>
<feature type="region of interest" description="Disordered" evidence="12">
    <location>
        <begin position="38"/>
        <end position="109"/>
    </location>
</feature>
<dbReference type="SMART" id="SM00641">
    <property type="entry name" value="Glyco_25"/>
    <property type="match status" value="1"/>
</dbReference>
<dbReference type="InterPro" id="IPR013207">
    <property type="entry name" value="LGFP"/>
</dbReference>
<keyword evidence="6" id="KW-0929">Antimicrobial</keyword>
<keyword evidence="5" id="KW-0964">Secreted</keyword>
<evidence type="ECO:0000256" key="1">
    <source>
        <dbReference type="ARBA" id="ARBA00000632"/>
    </source>
</evidence>
<reference evidence="14 15" key="1">
    <citation type="submission" date="2021-05" db="EMBL/GenBank/DDBJ databases">
        <title>Novel species in genus Arthrobacter.</title>
        <authorList>
            <person name="Zhang G."/>
        </authorList>
    </citation>
    <scope>NUCLEOTIDE SEQUENCE [LARGE SCALE GENOMIC DNA]</scope>
    <source>
        <strain evidence="15">zg-ZUI227</strain>
    </source>
</reference>
<keyword evidence="10" id="KW-0326">Glycosidase</keyword>
<evidence type="ECO:0000256" key="9">
    <source>
        <dbReference type="ARBA" id="ARBA00023157"/>
    </source>
</evidence>
<dbReference type="Gene3D" id="3.20.20.80">
    <property type="entry name" value="Glycosidases"/>
    <property type="match status" value="1"/>
</dbReference>
<dbReference type="GO" id="GO:0005576">
    <property type="term" value="C:extracellular region"/>
    <property type="evidence" value="ECO:0007669"/>
    <property type="project" value="UniProtKB-SubCell"/>
</dbReference>
<protein>
    <recommendedName>
        <fullName evidence="4">lysozyme</fullName>
        <ecNumber evidence="4">3.2.1.17</ecNumber>
    </recommendedName>
</protein>
<dbReference type="KEGG" id="ajg:KKR91_12350"/>
<dbReference type="GO" id="GO:0016998">
    <property type="term" value="P:cell wall macromolecule catabolic process"/>
    <property type="evidence" value="ECO:0007669"/>
    <property type="project" value="InterPro"/>
</dbReference>
<dbReference type="GO" id="GO:0009253">
    <property type="term" value="P:peptidoglycan catabolic process"/>
    <property type="evidence" value="ECO:0007669"/>
    <property type="project" value="InterPro"/>
</dbReference>
<evidence type="ECO:0000256" key="6">
    <source>
        <dbReference type="ARBA" id="ARBA00022529"/>
    </source>
</evidence>
<evidence type="ECO:0000256" key="3">
    <source>
        <dbReference type="ARBA" id="ARBA00010646"/>
    </source>
</evidence>
<keyword evidence="9" id="KW-1015">Disulfide bond</keyword>
<dbReference type="SUPFAM" id="SSF51445">
    <property type="entry name" value="(Trans)glycosidases"/>
    <property type="match status" value="1"/>
</dbReference>
<feature type="compositionally biased region" description="Pro residues" evidence="12">
    <location>
        <begin position="77"/>
        <end position="94"/>
    </location>
</feature>
<evidence type="ECO:0000256" key="7">
    <source>
        <dbReference type="ARBA" id="ARBA00022638"/>
    </source>
</evidence>
<name>A0A975M491_9MICC</name>
<sequence length="986" mass="103469">MTRPHSLKWLPGVALALALTTGSLPAMALEPVEAAALQPAPEVSPATVAEDPVEPGGAVDPSSVPLQEVPAPQDPAASPPPEPSPAQAPLPPATPMETGPTDPPAEGTTDWLEELIGPLGAKMGQGLERLEESGDAQVATQEEVALEAEVERLADEGGMPVASGGFKTPAFGPSSLNSAASPVSGGPSSIPVISRAADIKLASTWQPPGIQGIDVSSHQLNVDWRSAWNKGSRFAYVKATEATSYKNPYYNQQYNGSADVGMYRGAYHFAIPNVSSGASQANYFVNNGGGWSADGRTLPPLLDIEYNPYAELGNTCYNMSAAQMVNWIRDFSNTVKARTGRVPMIYSTTDWWNTCTGSSTAFADHPLHIANYNKVGAGKMPAGWKTYNVWQYSSTGPFVGDSNVFNGNATQLHQFALRTDDFVVETDHPIGAAWLAAGGAAGTWGSPTSNQTCFPAYCTQTFDRTTAYWTSSQGTVRTVYTPGAIGQAWKASGALIGASSWGIPSTNETCYPTYCTQTFERAVAYWSANQGVTTATLPKPIGKAWSAAGGIGGASSWGIPSTNETCYPTYCTQTFERAVAYWSANQGVTTATLPKPIGKAWSAAGGIGGASSWGIPSTNETCYPTYCTQTFERAVAYWSANQGVTTATLPKPIGKAWSAAGGIGGASSWGIPSTNETCYPTYCTQTFERAVAYWSANQGVTTATLPKPIGKAWSAAGGIGGASSWGIPSTNETCYPTYCTQTFERAVAYWSANQGVTTATLPKPIGKAWSAAGGIGGASSWGIPSTNETCYPTYCTQTFERAVAYWSANQGVTTATLPKPIGKAWSAAGGIGGASSWGIPSTNETCYPTYCTQTFERAVAYWSANQGVTTATLPKPIGKAWSAAGGIGGASSWGIPSTNETCYPTYCTQTFERAVAYWSPNLDVSSVNLLGPIGKAWTASGRIHGSWGMSTGNQTCSGTTSCTQQFERVTAIWTASAGVRITQRKA</sequence>
<dbReference type="GO" id="GO:0042742">
    <property type="term" value="P:defense response to bacterium"/>
    <property type="evidence" value="ECO:0007669"/>
    <property type="project" value="UniProtKB-KW"/>
</dbReference>
<gene>
    <name evidence="14" type="ORF">KKR91_12350</name>
</gene>
<comment type="function">
    <text evidence="11">This enzyme has both lysozyme (acetylmuramidase) and diacetylmuramidase activities.</text>
</comment>
<dbReference type="InterPro" id="IPR017853">
    <property type="entry name" value="GH"/>
</dbReference>
<feature type="signal peptide" evidence="13">
    <location>
        <begin position="1"/>
        <end position="28"/>
    </location>
</feature>
<keyword evidence="13" id="KW-0732">Signal</keyword>
<dbReference type="EMBL" id="CP076022">
    <property type="protein sequence ID" value="QWC09279.1"/>
    <property type="molecule type" value="Genomic_DNA"/>
</dbReference>
<dbReference type="PANTHER" id="PTHR34135:SF2">
    <property type="entry name" value="LYSOZYME"/>
    <property type="match status" value="1"/>
</dbReference>
<dbReference type="Pfam" id="PF01183">
    <property type="entry name" value="Glyco_hydro_25"/>
    <property type="match status" value="1"/>
</dbReference>
<evidence type="ECO:0000256" key="4">
    <source>
        <dbReference type="ARBA" id="ARBA00012732"/>
    </source>
</evidence>
<dbReference type="GO" id="GO:0016052">
    <property type="term" value="P:carbohydrate catabolic process"/>
    <property type="evidence" value="ECO:0007669"/>
    <property type="project" value="TreeGrafter"/>
</dbReference>
<dbReference type="InterPro" id="IPR018077">
    <property type="entry name" value="Glyco_hydro_fam25_subgr"/>
</dbReference>
<dbReference type="PROSITE" id="PS51904">
    <property type="entry name" value="GLYCOSYL_HYDROL_F25_2"/>
    <property type="match status" value="1"/>
</dbReference>
<dbReference type="CDD" id="cd06412">
    <property type="entry name" value="GH25_CH-type"/>
    <property type="match status" value="1"/>
</dbReference>
<evidence type="ECO:0000256" key="2">
    <source>
        <dbReference type="ARBA" id="ARBA00004613"/>
    </source>
</evidence>
<evidence type="ECO:0000313" key="15">
    <source>
        <dbReference type="Proteomes" id="UP000676885"/>
    </source>
</evidence>
<dbReference type="RefSeq" id="WP_215057234.1">
    <property type="nucleotide sequence ID" value="NZ_CP076022.1"/>
</dbReference>
<keyword evidence="15" id="KW-1185">Reference proteome</keyword>
<dbReference type="Pfam" id="PF08310">
    <property type="entry name" value="LGFP"/>
    <property type="match status" value="7"/>
</dbReference>
<keyword evidence="7" id="KW-0081">Bacteriolytic enzyme</keyword>
<dbReference type="FunFam" id="3.20.20.80:FF:000060">
    <property type="entry name" value="Lysozyme M1"/>
    <property type="match status" value="1"/>
</dbReference>
<dbReference type="AlphaFoldDB" id="A0A975M491"/>
<dbReference type="InterPro" id="IPR002053">
    <property type="entry name" value="Glyco_hydro_25"/>
</dbReference>
<evidence type="ECO:0000256" key="8">
    <source>
        <dbReference type="ARBA" id="ARBA00022801"/>
    </source>
</evidence>